<reference evidence="2 3" key="1">
    <citation type="submission" date="2024-03" db="EMBL/GenBank/DDBJ databases">
        <title>Human intestinal bacterial collection.</title>
        <authorList>
            <person name="Pauvert C."/>
            <person name="Hitch T.C.A."/>
            <person name="Clavel T."/>
        </authorList>
    </citation>
    <scope>NUCLEOTIDE SEQUENCE [LARGE SCALE GENOMIC DNA]</scope>
    <source>
        <strain evidence="2 3">CLA-JM-H11</strain>
    </source>
</reference>
<keyword evidence="3" id="KW-1185">Reference proteome</keyword>
<evidence type="ECO:0000313" key="3">
    <source>
        <dbReference type="Proteomes" id="UP001477672"/>
    </source>
</evidence>
<sequence length="341" mass="37141">MAKRNWKRQKAAFKAKVKRRIRQAMGALAAVLLVSAGVITIGENQDWATPSWRQIYAEFGIGETVGIPSDAQGAQTKIHFIDVGQADATLLEQNGAFALVDAGTQDAQQDLLDYLHEAGVEELGYVIMTHPQSDHIGGMRAVLDEFPVEQVLLPDFDKAPVEWWPATEQLMACIGKQQNPAIVMTAGDTYTLGDATITVLLDGVESDNVNNISPILLFEAPGVRFLMEGDAEKQVERAALENGTDLRATLFKAGHHGSATSNTEEFVQAVHPRIAVVSCGENNSYGHPHEDVLETFRREGVQVFRTDLNGTVVAYVDEENVLRIAVTKSEEAEESSLTAVA</sequence>
<protein>
    <submittedName>
        <fullName evidence="2">ComEC/Rec2 family competence protein</fullName>
    </submittedName>
</protein>
<dbReference type="PANTHER" id="PTHR30619">
    <property type="entry name" value="DNA INTERNALIZATION/COMPETENCE PROTEIN COMEC/REC2"/>
    <property type="match status" value="1"/>
</dbReference>
<dbReference type="Pfam" id="PF00753">
    <property type="entry name" value="Lactamase_B"/>
    <property type="match status" value="1"/>
</dbReference>
<name>A0ABV1GBJ4_9FIRM</name>
<feature type="domain" description="Metallo-beta-lactamase" evidence="1">
    <location>
        <begin position="85"/>
        <end position="281"/>
    </location>
</feature>
<dbReference type="InterPro" id="IPR001279">
    <property type="entry name" value="Metallo-B-lactamas"/>
</dbReference>
<proteinExistence type="predicted"/>
<evidence type="ECO:0000313" key="2">
    <source>
        <dbReference type="EMBL" id="MEQ2519047.1"/>
    </source>
</evidence>
<dbReference type="SMART" id="SM00849">
    <property type="entry name" value="Lactamase_B"/>
    <property type="match status" value="1"/>
</dbReference>
<dbReference type="Proteomes" id="UP001477672">
    <property type="component" value="Unassembled WGS sequence"/>
</dbReference>
<dbReference type="RefSeq" id="WP_349214274.1">
    <property type="nucleotide sequence ID" value="NZ_JBBMFA010000034.1"/>
</dbReference>
<gene>
    <name evidence="2" type="ORF">WMO24_01130</name>
</gene>
<dbReference type="Gene3D" id="3.60.15.10">
    <property type="entry name" value="Ribonuclease Z/Hydroxyacylglutathione hydrolase-like"/>
    <property type="match status" value="1"/>
</dbReference>
<comment type="caution">
    <text evidence="2">The sequence shown here is derived from an EMBL/GenBank/DDBJ whole genome shotgun (WGS) entry which is preliminary data.</text>
</comment>
<dbReference type="InterPro" id="IPR035681">
    <property type="entry name" value="ComA-like_MBL"/>
</dbReference>
<evidence type="ECO:0000259" key="1">
    <source>
        <dbReference type="SMART" id="SM00849"/>
    </source>
</evidence>
<dbReference type="PANTHER" id="PTHR30619:SF7">
    <property type="entry name" value="BETA-LACTAMASE DOMAIN PROTEIN"/>
    <property type="match status" value="1"/>
</dbReference>
<dbReference type="InterPro" id="IPR036866">
    <property type="entry name" value="RibonucZ/Hydroxyglut_hydro"/>
</dbReference>
<dbReference type="CDD" id="cd07731">
    <property type="entry name" value="ComA-like_MBL-fold"/>
    <property type="match status" value="1"/>
</dbReference>
<dbReference type="SUPFAM" id="SSF56281">
    <property type="entry name" value="Metallo-hydrolase/oxidoreductase"/>
    <property type="match status" value="1"/>
</dbReference>
<accession>A0ABV1GBJ4</accession>
<dbReference type="EMBL" id="JBBMFA010000034">
    <property type="protein sequence ID" value="MEQ2519047.1"/>
    <property type="molecule type" value="Genomic_DNA"/>
</dbReference>
<organism evidence="2 3">
    <name type="scientific">Ruthenibacterium intestinale</name>
    <dbReference type="NCBI Taxonomy" id="3133163"/>
    <lineage>
        <taxon>Bacteria</taxon>
        <taxon>Bacillati</taxon>
        <taxon>Bacillota</taxon>
        <taxon>Clostridia</taxon>
        <taxon>Eubacteriales</taxon>
        <taxon>Oscillospiraceae</taxon>
        <taxon>Ruthenibacterium</taxon>
    </lineage>
</organism>
<dbReference type="InterPro" id="IPR052159">
    <property type="entry name" value="Competence_DNA_uptake"/>
</dbReference>